<protein>
    <recommendedName>
        <fullName evidence="3">Remorin C-terminal domain-containing protein</fullName>
    </recommendedName>
</protein>
<dbReference type="AlphaFoldDB" id="A0AAP0RBI2"/>
<proteinExistence type="inferred from homology"/>
<dbReference type="Proteomes" id="UP001415857">
    <property type="component" value="Unassembled WGS sequence"/>
</dbReference>
<feature type="transmembrane region" description="Helical" evidence="2">
    <location>
        <begin position="14"/>
        <end position="32"/>
    </location>
</feature>
<organism evidence="4 5">
    <name type="scientific">Liquidambar formosana</name>
    <name type="common">Formosan gum</name>
    <dbReference type="NCBI Taxonomy" id="63359"/>
    <lineage>
        <taxon>Eukaryota</taxon>
        <taxon>Viridiplantae</taxon>
        <taxon>Streptophyta</taxon>
        <taxon>Embryophyta</taxon>
        <taxon>Tracheophyta</taxon>
        <taxon>Spermatophyta</taxon>
        <taxon>Magnoliopsida</taxon>
        <taxon>eudicotyledons</taxon>
        <taxon>Gunneridae</taxon>
        <taxon>Pentapetalae</taxon>
        <taxon>Saxifragales</taxon>
        <taxon>Altingiaceae</taxon>
        <taxon>Liquidambar</taxon>
    </lineage>
</organism>
<keyword evidence="2" id="KW-0472">Membrane</keyword>
<evidence type="ECO:0000256" key="1">
    <source>
        <dbReference type="ARBA" id="ARBA00005711"/>
    </source>
</evidence>
<evidence type="ECO:0000313" key="4">
    <source>
        <dbReference type="EMBL" id="KAK9273977.1"/>
    </source>
</evidence>
<dbReference type="Pfam" id="PF03763">
    <property type="entry name" value="Remorin_C"/>
    <property type="match status" value="1"/>
</dbReference>
<keyword evidence="5" id="KW-1185">Reference proteome</keyword>
<dbReference type="InterPro" id="IPR005516">
    <property type="entry name" value="Remorin_C"/>
</dbReference>
<evidence type="ECO:0000313" key="5">
    <source>
        <dbReference type="Proteomes" id="UP001415857"/>
    </source>
</evidence>
<sequence>MDEAEAGQVIHSPLVNASIATVAISVILFFHLRTRGNRKQQLAKKHMHQITRLPSDITQQSGPDESKVSKPTHHITRLTKKEAAIHMWEVEEIWRARCRMTKTKGKLEKKIQDAWMKMMKKIESIKKKAEAKRANERRLTSRMEKPHPSRTLPWWRRCFCLCC</sequence>
<gene>
    <name evidence="4" type="ORF">L1049_018791</name>
</gene>
<comment type="caution">
    <text evidence="4">The sequence shown here is derived from an EMBL/GenBank/DDBJ whole genome shotgun (WGS) entry which is preliminary data.</text>
</comment>
<feature type="domain" description="Remorin C-terminal" evidence="3">
    <location>
        <begin position="69"/>
        <end position="137"/>
    </location>
</feature>
<evidence type="ECO:0000256" key="2">
    <source>
        <dbReference type="SAM" id="Phobius"/>
    </source>
</evidence>
<keyword evidence="2" id="KW-0812">Transmembrane</keyword>
<name>A0AAP0RBI2_LIQFO</name>
<keyword evidence="2" id="KW-1133">Transmembrane helix</keyword>
<dbReference type="EMBL" id="JBBPBK010000012">
    <property type="protein sequence ID" value="KAK9273977.1"/>
    <property type="molecule type" value="Genomic_DNA"/>
</dbReference>
<reference evidence="4 5" key="1">
    <citation type="journal article" date="2024" name="Plant J.">
        <title>Genome sequences and population genomics reveal climatic adaptation and genomic divergence between two closely related sweetgum species.</title>
        <authorList>
            <person name="Xu W.Q."/>
            <person name="Ren C.Q."/>
            <person name="Zhang X.Y."/>
            <person name="Comes H.P."/>
            <person name="Liu X.H."/>
            <person name="Li Y.G."/>
            <person name="Kettle C.J."/>
            <person name="Jalonen R."/>
            <person name="Gaisberger H."/>
            <person name="Ma Y.Z."/>
            <person name="Qiu Y.X."/>
        </authorList>
    </citation>
    <scope>NUCLEOTIDE SEQUENCE [LARGE SCALE GENOMIC DNA]</scope>
    <source>
        <strain evidence="4">Hangzhou</strain>
    </source>
</reference>
<accession>A0AAP0RBI2</accession>
<evidence type="ECO:0000259" key="3">
    <source>
        <dbReference type="Pfam" id="PF03763"/>
    </source>
</evidence>
<comment type="similarity">
    <text evidence="1">Belongs to the remorin family.</text>
</comment>